<organism evidence="2 3">
    <name type="scientific">Blumeria hordei</name>
    <name type="common">Barley powdery mildew</name>
    <name type="synonym">Blumeria graminis f. sp. hordei</name>
    <dbReference type="NCBI Taxonomy" id="2867405"/>
    <lineage>
        <taxon>Eukaryota</taxon>
        <taxon>Fungi</taxon>
        <taxon>Dikarya</taxon>
        <taxon>Ascomycota</taxon>
        <taxon>Pezizomycotina</taxon>
        <taxon>Leotiomycetes</taxon>
        <taxon>Erysiphales</taxon>
        <taxon>Erysiphaceae</taxon>
        <taxon>Blumeria</taxon>
    </lineage>
</organism>
<evidence type="ECO:0000313" key="3">
    <source>
        <dbReference type="Proteomes" id="UP000275772"/>
    </source>
</evidence>
<evidence type="ECO:0000313" key="2">
    <source>
        <dbReference type="EMBL" id="SZF05450.1"/>
    </source>
</evidence>
<dbReference type="Proteomes" id="UP000275772">
    <property type="component" value="Unassembled WGS sequence"/>
</dbReference>
<proteinExistence type="predicted"/>
<dbReference type="AlphaFoldDB" id="A0A383V1A6"/>
<dbReference type="VEuPathDB" id="FungiDB:BLGHR1_16253"/>
<feature type="compositionally biased region" description="Low complexity" evidence="1">
    <location>
        <begin position="578"/>
        <end position="593"/>
    </location>
</feature>
<accession>A0A383V1A6</accession>
<name>A0A383V1A6_BLUHO</name>
<dbReference type="EMBL" id="UNSH01000081">
    <property type="protein sequence ID" value="SZF05450.1"/>
    <property type="molecule type" value="Genomic_DNA"/>
</dbReference>
<feature type="region of interest" description="Disordered" evidence="1">
    <location>
        <begin position="514"/>
        <end position="533"/>
    </location>
</feature>
<feature type="region of interest" description="Disordered" evidence="1">
    <location>
        <begin position="557"/>
        <end position="594"/>
    </location>
</feature>
<reference evidence="2 3" key="1">
    <citation type="submission" date="2017-11" db="EMBL/GenBank/DDBJ databases">
        <authorList>
            <person name="Kracher B."/>
        </authorList>
    </citation>
    <scope>NUCLEOTIDE SEQUENCE [LARGE SCALE GENOMIC DNA]</scope>
    <source>
        <strain evidence="2 3">RACE1</strain>
    </source>
</reference>
<protein>
    <submittedName>
        <fullName evidence="2">Uncharacterized protein</fullName>
    </submittedName>
</protein>
<feature type="region of interest" description="Disordered" evidence="1">
    <location>
        <begin position="127"/>
        <end position="148"/>
    </location>
</feature>
<sequence>MENLNPIRCDQIIIKSENILRTVCSGDINVDISYDTPNNNRLTIPEKKDKERLKGYHQSYSSPLNYQNYLYKDRDSIRQTRAVVTQPKKITSGIIQKCEFPNNYGVGQKYRRQADFVKDFDTKAVQGSESSISVQEEEPKRQNESNSSGKFIRKLPVVELSFTEEFSLKNDCPRTQSRASNYQGWVTTESFLKSNALTKTTLEKLATFRYNSFPVNEDTRIKNPLQTAAPPTPLNLDLLAEKEIISGIPNPDGMCQLTHIPTTADTHLTNCCKETYGNSQINRERLSYQIPETIFTKGERCRQPKLHQYDNDSSNSRRASESCTLARDIFESVNECDIESCYLTPVSSTKTGEFYVPAERKYSNICGKDEGPNQTPCIELQDISSKNDEYSEGIDDSDLLSFFPDLPATDNGCELRESNGKNNFSPQRSPEALTPFNENKEGVINTELLDSIQPMDNEDEFPIDADLEKELFQLQSPTKKPLRGYEDQKNYYDKKPSSEVIVKRLKRKFSDINPELSSNLPAKRPRNSAFDNHTLRENFISKSSSEGQIEQTHSLINHRQSGDNLLVDRPNLRNDKLSPSNSASSSSQNNNDEANAHRPFVRKNFPNLVDSGSPIKGLSSGSFLRVCFRIGEFFREAVRCHKLKQAPVMELFARIRSSCRELGTMRQKFHFADLWHDRPPHPVGLLSDGNEEQIESNNKTLVRVLGILKKDNKQSSGWLLYIINIRKTDWHEIDETRRFIDAAELDRRV</sequence>
<evidence type="ECO:0000256" key="1">
    <source>
        <dbReference type="SAM" id="MobiDB-lite"/>
    </source>
</evidence>
<gene>
    <name evidence="2" type="ORF">BLGHR1_16253</name>
</gene>